<dbReference type="GO" id="GO:0098964">
    <property type="term" value="P:anterograde dendritic transport of messenger ribonucleoprotein complex"/>
    <property type="evidence" value="ECO:0007669"/>
    <property type="project" value="TreeGrafter"/>
</dbReference>
<dbReference type="GO" id="GO:0008298">
    <property type="term" value="P:intracellular mRNA localization"/>
    <property type="evidence" value="ECO:0007669"/>
    <property type="project" value="TreeGrafter"/>
</dbReference>
<dbReference type="Proteomes" id="UP000886998">
    <property type="component" value="Unassembled WGS sequence"/>
</dbReference>
<dbReference type="GO" id="GO:0035418">
    <property type="term" value="P:protein localization to synapse"/>
    <property type="evidence" value="ECO:0007669"/>
    <property type="project" value="TreeGrafter"/>
</dbReference>
<dbReference type="GO" id="GO:0007281">
    <property type="term" value="P:germ cell development"/>
    <property type="evidence" value="ECO:0007669"/>
    <property type="project" value="TreeGrafter"/>
</dbReference>
<evidence type="ECO:0000313" key="2">
    <source>
        <dbReference type="Proteomes" id="UP000886998"/>
    </source>
</evidence>
<gene>
    <name evidence="1" type="primary">STAUH</name>
    <name evidence="1" type="ORF">TNIN_69861</name>
</gene>
<dbReference type="GO" id="GO:0010494">
    <property type="term" value="C:cytoplasmic stress granule"/>
    <property type="evidence" value="ECO:0007669"/>
    <property type="project" value="TreeGrafter"/>
</dbReference>
<dbReference type="EMBL" id="BMAV01012685">
    <property type="protein sequence ID" value="GFY59595.1"/>
    <property type="molecule type" value="Genomic_DNA"/>
</dbReference>
<proteinExistence type="predicted"/>
<evidence type="ECO:0000313" key="1">
    <source>
        <dbReference type="EMBL" id="GFY59595.1"/>
    </source>
</evidence>
<dbReference type="GO" id="GO:0003725">
    <property type="term" value="F:double-stranded RNA binding"/>
    <property type="evidence" value="ECO:0007669"/>
    <property type="project" value="TreeGrafter"/>
</dbReference>
<dbReference type="GO" id="GO:0032839">
    <property type="term" value="C:dendrite cytoplasm"/>
    <property type="evidence" value="ECO:0007669"/>
    <property type="project" value="GOC"/>
</dbReference>
<dbReference type="OrthoDB" id="10037267at2759"/>
<reference evidence="1" key="1">
    <citation type="submission" date="2020-08" db="EMBL/GenBank/DDBJ databases">
        <title>Multicomponent nature underlies the extraordinary mechanical properties of spider dragline silk.</title>
        <authorList>
            <person name="Kono N."/>
            <person name="Nakamura H."/>
            <person name="Mori M."/>
            <person name="Yoshida Y."/>
            <person name="Ohtoshi R."/>
            <person name="Malay A.D."/>
            <person name="Moran D.A.P."/>
            <person name="Tomita M."/>
            <person name="Numata K."/>
            <person name="Arakawa K."/>
        </authorList>
    </citation>
    <scope>NUCLEOTIDE SEQUENCE</scope>
</reference>
<dbReference type="InterPro" id="IPR051740">
    <property type="entry name" value="DRBM-containing_protein"/>
</dbReference>
<dbReference type="GO" id="GO:0043025">
    <property type="term" value="C:neuronal cell body"/>
    <property type="evidence" value="ECO:0007669"/>
    <property type="project" value="TreeGrafter"/>
</dbReference>
<dbReference type="GO" id="GO:0003729">
    <property type="term" value="F:mRNA binding"/>
    <property type="evidence" value="ECO:0007669"/>
    <property type="project" value="TreeGrafter"/>
</dbReference>
<dbReference type="PANTHER" id="PTHR46054">
    <property type="entry name" value="MATERNAL EFFECT PROTEIN STAUFEN"/>
    <property type="match status" value="1"/>
</dbReference>
<name>A0A8X7C889_9ARAC</name>
<dbReference type="SUPFAM" id="SSF54768">
    <property type="entry name" value="dsRNA-binding domain-like"/>
    <property type="match status" value="1"/>
</dbReference>
<accession>A0A8X7C889</accession>
<dbReference type="GO" id="GO:0005886">
    <property type="term" value="C:plasma membrane"/>
    <property type="evidence" value="ECO:0007669"/>
    <property type="project" value="TreeGrafter"/>
</dbReference>
<comment type="caution">
    <text evidence="1">The sequence shown here is derived from an EMBL/GenBank/DDBJ whole genome shotgun (WGS) entry which is preliminary data.</text>
</comment>
<dbReference type="PANTHER" id="PTHR46054:SF3">
    <property type="entry name" value="MATERNAL EFFECT PROTEIN STAUFEN"/>
    <property type="match status" value="1"/>
</dbReference>
<protein>
    <submittedName>
        <fullName evidence="1">Double-stranded RNA-binding protein Staufen</fullName>
    </submittedName>
</protein>
<sequence>MNPNSNILQRQMTGAILPPPAMNTNSGSGLMVGVSISPGGIPSAMLPNSGHKLEVLGDHPLNAQNNMQSPPHQGQLPVTTVGGTAPSSTAPSAGGCIIQSTVTMANMKEKTPMCLINELARFNKVQHQYRLVDSDGHIHKENFSPVVAETGY</sequence>
<organism evidence="1 2">
    <name type="scientific">Trichonephila inaurata madagascariensis</name>
    <dbReference type="NCBI Taxonomy" id="2747483"/>
    <lineage>
        <taxon>Eukaryota</taxon>
        <taxon>Metazoa</taxon>
        <taxon>Ecdysozoa</taxon>
        <taxon>Arthropoda</taxon>
        <taxon>Chelicerata</taxon>
        <taxon>Arachnida</taxon>
        <taxon>Araneae</taxon>
        <taxon>Araneomorphae</taxon>
        <taxon>Entelegynae</taxon>
        <taxon>Araneoidea</taxon>
        <taxon>Nephilidae</taxon>
        <taxon>Trichonephila</taxon>
        <taxon>Trichonephila inaurata</taxon>
    </lineage>
</organism>
<keyword evidence="2" id="KW-1185">Reference proteome</keyword>
<dbReference type="AlphaFoldDB" id="A0A8X7C889"/>